<dbReference type="SUPFAM" id="SSF57196">
    <property type="entry name" value="EGF/Laminin"/>
    <property type="match status" value="3"/>
</dbReference>
<evidence type="ECO:0000256" key="10">
    <source>
        <dbReference type="SAM" id="SignalP"/>
    </source>
</evidence>
<dbReference type="OrthoDB" id="5984158at2759"/>
<dbReference type="GO" id="GO:0016358">
    <property type="term" value="P:dendrite development"/>
    <property type="evidence" value="ECO:0007669"/>
    <property type="project" value="TreeGrafter"/>
</dbReference>
<dbReference type="Gene3D" id="2.40.50.120">
    <property type="match status" value="1"/>
</dbReference>
<dbReference type="Gene3D" id="2.60.120.260">
    <property type="entry name" value="Galactose-binding domain-like"/>
    <property type="match status" value="1"/>
</dbReference>
<dbReference type="SMART" id="SM00180">
    <property type="entry name" value="EGF_Lam"/>
    <property type="match status" value="3"/>
</dbReference>
<evidence type="ECO:0008006" key="16">
    <source>
        <dbReference type="Google" id="ProtNLM"/>
    </source>
</evidence>
<evidence type="ECO:0000256" key="5">
    <source>
        <dbReference type="ARBA" id="ARBA00023157"/>
    </source>
</evidence>
<dbReference type="InterPro" id="IPR002049">
    <property type="entry name" value="LE_dom"/>
</dbReference>
<dbReference type="AlphaFoldDB" id="A0A4S2M819"/>
<reference evidence="14 15" key="1">
    <citation type="journal article" date="2019" name="BMC Genomics">
        <title>New insights from Opisthorchis felineus genome: update on genomics of the epidemiologically important liver flukes.</title>
        <authorList>
            <person name="Ershov N.I."/>
            <person name="Mordvinov V.A."/>
            <person name="Prokhortchouk E.B."/>
            <person name="Pakharukova M.Y."/>
            <person name="Gunbin K.V."/>
            <person name="Ustyantsev K."/>
            <person name="Genaev M.A."/>
            <person name="Blinov A.G."/>
            <person name="Mazur A."/>
            <person name="Boulygina E."/>
            <person name="Tsygankova S."/>
            <person name="Khrameeva E."/>
            <person name="Chekanov N."/>
            <person name="Fan G."/>
            <person name="Xiao A."/>
            <person name="Zhang H."/>
            <person name="Xu X."/>
            <person name="Yang H."/>
            <person name="Solovyev V."/>
            <person name="Lee S.M."/>
            <person name="Liu X."/>
            <person name="Afonnikov D.A."/>
            <person name="Skryabin K.G."/>
        </authorList>
    </citation>
    <scope>NUCLEOTIDE SEQUENCE [LARGE SCALE GENOMIC DNA]</scope>
    <source>
        <strain evidence="14">AK-0245</strain>
        <tissue evidence="14">Whole organism</tissue>
    </source>
</reference>
<dbReference type="PROSITE" id="PS51117">
    <property type="entry name" value="LAMININ_NTER"/>
    <property type="match status" value="1"/>
</dbReference>
<dbReference type="GO" id="GO:0005604">
    <property type="term" value="C:basement membrane"/>
    <property type="evidence" value="ECO:0007669"/>
    <property type="project" value="TreeGrafter"/>
</dbReference>
<dbReference type="PANTHER" id="PTHR10574:SF365">
    <property type="entry name" value="NETRIN-A-RELATED"/>
    <property type="match status" value="1"/>
</dbReference>
<keyword evidence="15" id="KW-1185">Reference proteome</keyword>
<feature type="domain" description="NTR" evidence="12">
    <location>
        <begin position="560"/>
        <end position="706"/>
    </location>
</feature>
<accession>A0A4S2M819</accession>
<dbReference type="FunFam" id="2.10.25.10:FF:000081">
    <property type="entry name" value="Netrin 1"/>
    <property type="match status" value="1"/>
</dbReference>
<dbReference type="Pfam" id="PF00055">
    <property type="entry name" value="Laminin_N"/>
    <property type="match status" value="1"/>
</dbReference>
<dbReference type="GO" id="GO:0005576">
    <property type="term" value="C:extracellular region"/>
    <property type="evidence" value="ECO:0007669"/>
    <property type="project" value="UniProtKB-SubCell"/>
</dbReference>
<dbReference type="Gene3D" id="2.10.25.10">
    <property type="entry name" value="Laminin"/>
    <property type="match status" value="2"/>
</dbReference>
<evidence type="ECO:0000259" key="13">
    <source>
        <dbReference type="PROSITE" id="PS51117"/>
    </source>
</evidence>
<dbReference type="Pfam" id="PF24973">
    <property type="entry name" value="EGF_LMN_ATRN"/>
    <property type="match status" value="2"/>
</dbReference>
<dbReference type="EMBL" id="SJOL01003674">
    <property type="protein sequence ID" value="TGZ72456.1"/>
    <property type="molecule type" value="Genomic_DNA"/>
</dbReference>
<comment type="caution">
    <text evidence="8">Lacks conserved residue(s) required for the propagation of feature annotation.</text>
</comment>
<keyword evidence="4" id="KW-0677">Repeat</keyword>
<keyword evidence="2" id="KW-0964">Secreted</keyword>
<dbReference type="Pfam" id="PF01759">
    <property type="entry name" value="NTR"/>
    <property type="match status" value="1"/>
</dbReference>
<name>A0A4S2M819_OPIFE</name>
<keyword evidence="6" id="KW-0325">Glycoprotein</keyword>
<evidence type="ECO:0000313" key="15">
    <source>
        <dbReference type="Proteomes" id="UP000308267"/>
    </source>
</evidence>
<dbReference type="SUPFAM" id="SSF50242">
    <property type="entry name" value="TIMP-like"/>
    <property type="match status" value="1"/>
</dbReference>
<keyword evidence="3 10" id="KW-0732">Signal</keyword>
<proteinExistence type="predicted"/>
<dbReference type="GO" id="GO:0008045">
    <property type="term" value="P:motor neuron axon guidance"/>
    <property type="evidence" value="ECO:0007669"/>
    <property type="project" value="TreeGrafter"/>
</dbReference>
<evidence type="ECO:0000256" key="3">
    <source>
        <dbReference type="ARBA" id="ARBA00022729"/>
    </source>
</evidence>
<dbReference type="CDD" id="cd00055">
    <property type="entry name" value="EGF_Lam"/>
    <property type="match status" value="3"/>
</dbReference>
<evidence type="ECO:0000259" key="11">
    <source>
        <dbReference type="PROSITE" id="PS50027"/>
    </source>
</evidence>
<evidence type="ECO:0000256" key="2">
    <source>
        <dbReference type="ARBA" id="ARBA00022525"/>
    </source>
</evidence>
<dbReference type="PROSITE" id="PS01248">
    <property type="entry name" value="EGF_LAM_1"/>
    <property type="match status" value="1"/>
</dbReference>
<dbReference type="PROSITE" id="PS50189">
    <property type="entry name" value="NTR"/>
    <property type="match status" value="1"/>
</dbReference>
<feature type="disulfide bond" evidence="8">
    <location>
        <begin position="499"/>
        <end position="508"/>
    </location>
</feature>
<evidence type="ECO:0000256" key="4">
    <source>
        <dbReference type="ARBA" id="ARBA00022737"/>
    </source>
</evidence>
<dbReference type="GO" id="GO:0009888">
    <property type="term" value="P:tissue development"/>
    <property type="evidence" value="ECO:0007669"/>
    <property type="project" value="TreeGrafter"/>
</dbReference>
<gene>
    <name evidence="14" type="ORF">CRM22_002075</name>
</gene>
<dbReference type="GO" id="GO:0009887">
    <property type="term" value="P:animal organ morphogenesis"/>
    <property type="evidence" value="ECO:0007669"/>
    <property type="project" value="TreeGrafter"/>
</dbReference>
<evidence type="ECO:0000256" key="6">
    <source>
        <dbReference type="ARBA" id="ARBA00023180"/>
    </source>
</evidence>
<feature type="signal peptide" evidence="10">
    <location>
        <begin position="1"/>
        <end position="19"/>
    </location>
</feature>
<sequence length="807" mass="91330">MRILEILFFCFYGFSAGSAWVFQVDGIHDAPSTPNHRKDKSDEIRVVYEDVRSPCHSEGRASQCMPPFTNIAEGAPVVATSTCGASDKTEKFCKQQVDATGRIQWRCEQCTSEDKFPTHHLTDRHQMVNETYWVSGAVLRGQTINITLSMGKTFEVYYVSLQPYGRLPDAIALYKSSDFGKTWHPWQYFSTDCFRAFRLPTSNEHNAQISAANIQEVLCVALKSSEDNEPYGRSLKVIAFSTTIGRPSSQPWSAALVDWMTMTDLRVSLTRFSDLADMTQHDASGLLLTPNLLSPAEVFRVGEVEKNKMSAGTLGMSRHHFQSDAASFMPDKGIHFAFSDLAIGGRCKCNGHSNRCVRDRLVDAAGKETGEWGPLRCDCQHNTAGIDCEKCAPGYLDRPWARATRELANECKRCDCNLHSLTCEFSQQIYLMSSKTSGGVCQNCQHNTVGRRCHHCASGYYRDWTKPVSHEQVCLECRCHPIGSVANEPCDRKSGQCPCKPGVIGQACNRCEEGYKQTRLSDHPCVRVMEHFAYRRKTVPPPVAASSHHQPINTEPHLKCPPCKPHRRRIRFKKFCRREAVFMGKVESYRAEGDKTRFEIRIRETWRVDGAAGRLLPKKASHSLPPFPVWIQSQLIGGDNGNPAIRCLCPELKTGESYLFFTQPYQIPHGNRMELMLDPSSIIIPWRESWRRRLNKFVRRAAKNRCNLNVNRDNTGDSMHSKRAQKLQSSDGYLVNQLANDSPLRFAQTAGRLYKQQYANRGPQGSDPHTVYQMDSDRGLSRTSATGKIQTQFTYYHPYARYPHKTI</sequence>
<protein>
    <recommendedName>
        <fullName evidence="16">Netrin-1</fullName>
    </recommendedName>
</protein>
<evidence type="ECO:0000256" key="9">
    <source>
        <dbReference type="SAM" id="MobiDB-lite"/>
    </source>
</evidence>
<evidence type="ECO:0000256" key="8">
    <source>
        <dbReference type="PROSITE-ProRule" id="PRU00460"/>
    </source>
</evidence>
<feature type="domain" description="Laminin N-terminal" evidence="13">
    <location>
        <begin position="60"/>
        <end position="346"/>
    </location>
</feature>
<comment type="subcellular location">
    <subcellularLocation>
        <location evidence="1">Secreted</location>
    </subcellularLocation>
</comment>
<feature type="region of interest" description="Disordered" evidence="9">
    <location>
        <begin position="758"/>
        <end position="784"/>
    </location>
</feature>
<dbReference type="Pfam" id="PF00053">
    <property type="entry name" value="EGF_laminin"/>
    <property type="match status" value="1"/>
</dbReference>
<dbReference type="SMART" id="SM00136">
    <property type="entry name" value="LamNT"/>
    <property type="match status" value="1"/>
</dbReference>
<dbReference type="SMART" id="SM00643">
    <property type="entry name" value="C345C"/>
    <property type="match status" value="1"/>
</dbReference>
<feature type="chain" id="PRO_5020991406" description="Netrin-1" evidence="10">
    <location>
        <begin position="20"/>
        <end position="807"/>
    </location>
</feature>
<dbReference type="Proteomes" id="UP000308267">
    <property type="component" value="Unassembled WGS sequence"/>
</dbReference>
<evidence type="ECO:0000313" key="14">
    <source>
        <dbReference type="EMBL" id="TGZ72456.1"/>
    </source>
</evidence>
<comment type="caution">
    <text evidence="14">The sequence shown here is derived from an EMBL/GenBank/DDBJ whole genome shotgun (WGS) entry which is preliminary data.</text>
</comment>
<dbReference type="PROSITE" id="PS50027">
    <property type="entry name" value="EGF_LAM_2"/>
    <property type="match status" value="1"/>
</dbReference>
<feature type="domain" description="Laminin EGF-like" evidence="11">
    <location>
        <begin position="477"/>
        <end position="527"/>
    </location>
</feature>
<evidence type="ECO:0000256" key="7">
    <source>
        <dbReference type="ARBA" id="ARBA00023292"/>
    </source>
</evidence>
<dbReference type="InterPro" id="IPR001134">
    <property type="entry name" value="Netrin_domain"/>
</dbReference>
<evidence type="ECO:0000256" key="1">
    <source>
        <dbReference type="ARBA" id="ARBA00004613"/>
    </source>
</evidence>
<dbReference type="InterPro" id="IPR056863">
    <property type="entry name" value="LMN_ATRN_NET-like_EGF"/>
</dbReference>
<dbReference type="InterPro" id="IPR008993">
    <property type="entry name" value="TIMP-like_OB-fold"/>
</dbReference>
<evidence type="ECO:0000259" key="12">
    <source>
        <dbReference type="PROSITE" id="PS50189"/>
    </source>
</evidence>
<dbReference type="InterPro" id="IPR008211">
    <property type="entry name" value="Laminin_N"/>
</dbReference>
<dbReference type="PANTHER" id="PTHR10574">
    <property type="entry name" value="NETRIN/LAMININ-RELATED"/>
    <property type="match status" value="1"/>
</dbReference>
<keyword evidence="7 8" id="KW-0424">Laminin EGF-like domain</keyword>
<dbReference type="InterPro" id="IPR050440">
    <property type="entry name" value="Laminin/Netrin_ECM"/>
</dbReference>
<dbReference type="InterPro" id="IPR018933">
    <property type="entry name" value="Netrin_module_non-TIMP"/>
</dbReference>
<dbReference type="FunFam" id="2.10.25.10:FF:000048">
    <property type="entry name" value="Netrin 3"/>
    <property type="match status" value="1"/>
</dbReference>
<organism evidence="14 15">
    <name type="scientific">Opisthorchis felineus</name>
    <dbReference type="NCBI Taxonomy" id="147828"/>
    <lineage>
        <taxon>Eukaryota</taxon>
        <taxon>Metazoa</taxon>
        <taxon>Spiralia</taxon>
        <taxon>Lophotrochozoa</taxon>
        <taxon>Platyhelminthes</taxon>
        <taxon>Trematoda</taxon>
        <taxon>Digenea</taxon>
        <taxon>Opisthorchiida</taxon>
        <taxon>Opisthorchiata</taxon>
        <taxon>Opisthorchiidae</taxon>
        <taxon>Opisthorchis</taxon>
    </lineage>
</organism>
<keyword evidence="5 8" id="KW-1015">Disulfide bond</keyword>
<feature type="disulfide bond" evidence="8">
    <location>
        <begin position="511"/>
        <end position="525"/>
    </location>
</feature>